<dbReference type="InterPro" id="IPR020843">
    <property type="entry name" value="ER"/>
</dbReference>
<organism evidence="3 4">
    <name type="scientific">Corallococcus soli</name>
    <dbReference type="NCBI Taxonomy" id="2710757"/>
    <lineage>
        <taxon>Bacteria</taxon>
        <taxon>Pseudomonadati</taxon>
        <taxon>Myxococcota</taxon>
        <taxon>Myxococcia</taxon>
        <taxon>Myxococcales</taxon>
        <taxon>Cystobacterineae</taxon>
        <taxon>Myxococcaceae</taxon>
        <taxon>Corallococcus</taxon>
    </lineage>
</organism>
<keyword evidence="4" id="KW-1185">Reference proteome</keyword>
<comment type="caution">
    <text evidence="3">The sequence shown here is derived from an EMBL/GenBank/DDBJ whole genome shotgun (WGS) entry which is preliminary data.</text>
</comment>
<accession>A0ABR9PZM7</accession>
<dbReference type="PANTHER" id="PTHR44154">
    <property type="entry name" value="QUINONE OXIDOREDUCTASE"/>
    <property type="match status" value="1"/>
</dbReference>
<dbReference type="EMBL" id="JAAIYO010000018">
    <property type="protein sequence ID" value="MBE4753377.1"/>
    <property type="molecule type" value="Genomic_DNA"/>
</dbReference>
<keyword evidence="1" id="KW-0521">NADP</keyword>
<dbReference type="PANTHER" id="PTHR44154:SF1">
    <property type="entry name" value="QUINONE OXIDOREDUCTASE"/>
    <property type="match status" value="1"/>
</dbReference>
<dbReference type="SUPFAM" id="SSF51735">
    <property type="entry name" value="NAD(P)-binding Rossmann-fold domains"/>
    <property type="match status" value="1"/>
</dbReference>
<dbReference type="InterPro" id="IPR013154">
    <property type="entry name" value="ADH-like_N"/>
</dbReference>
<protein>
    <submittedName>
        <fullName evidence="3">NADP-dependent oxidoreductase</fullName>
    </submittedName>
</protein>
<reference evidence="3 4" key="1">
    <citation type="submission" date="2020-02" db="EMBL/GenBank/DDBJ databases">
        <authorList>
            <person name="Babadi Z.K."/>
            <person name="Risdian C."/>
            <person name="Ebrahimipour G.H."/>
            <person name="Wink J."/>
        </authorList>
    </citation>
    <scope>NUCLEOTIDE SEQUENCE [LARGE SCALE GENOMIC DNA]</scope>
    <source>
        <strain evidence="3 4">ZKHCc1 1396</strain>
    </source>
</reference>
<dbReference type="InterPro" id="IPR051603">
    <property type="entry name" value="Zinc-ADH_QOR/CCCR"/>
</dbReference>
<dbReference type="InterPro" id="IPR036291">
    <property type="entry name" value="NAD(P)-bd_dom_sf"/>
</dbReference>
<dbReference type="SMART" id="SM00829">
    <property type="entry name" value="PKS_ER"/>
    <property type="match status" value="1"/>
</dbReference>
<dbReference type="Proteomes" id="UP001516472">
    <property type="component" value="Unassembled WGS sequence"/>
</dbReference>
<evidence type="ECO:0000256" key="1">
    <source>
        <dbReference type="ARBA" id="ARBA00022857"/>
    </source>
</evidence>
<dbReference type="Gene3D" id="3.40.50.720">
    <property type="entry name" value="NAD(P)-binding Rossmann-like Domain"/>
    <property type="match status" value="1"/>
</dbReference>
<dbReference type="CDD" id="cd05289">
    <property type="entry name" value="MDR_like_2"/>
    <property type="match status" value="1"/>
</dbReference>
<dbReference type="InterPro" id="IPR011032">
    <property type="entry name" value="GroES-like_sf"/>
</dbReference>
<gene>
    <name evidence="3" type="ORF">G4177_35030</name>
</gene>
<evidence type="ECO:0000313" key="3">
    <source>
        <dbReference type="EMBL" id="MBE4753377.1"/>
    </source>
</evidence>
<dbReference type="Gene3D" id="3.90.180.10">
    <property type="entry name" value="Medium-chain alcohol dehydrogenases, catalytic domain"/>
    <property type="match status" value="1"/>
</dbReference>
<sequence>MQAAAFDRFGGPEVLGIKTVPVPQCGDDEIIIRAEAAGVGTWDALERQGEMVELLEGPPRFPYVQGTDGAGEVAAVGSAVRGFKPGDRVYGVAFMSAKGSFYAQYVAVKEHQAAPIPRGLKVEQAAALAADGCTALIGLEDKLQLKQGQRLVIFGASGGVGHIAVQLARRMGAKVLAVASGEDGVELARRCGADAVVEGRKGDVAAACRAFAPDGPDAALVLANGDAAQAVLQHLRKGGRIAYPNGVEPAPRAPDGVELLAYDGIPGPKTLPRLNALVEQEPFHLEVSRLYPLKEAAKAQEEVLKHHLGKFALRIN</sequence>
<feature type="domain" description="Enoyl reductase (ER)" evidence="2">
    <location>
        <begin position="10"/>
        <end position="313"/>
    </location>
</feature>
<dbReference type="Pfam" id="PF08240">
    <property type="entry name" value="ADH_N"/>
    <property type="match status" value="1"/>
</dbReference>
<evidence type="ECO:0000259" key="2">
    <source>
        <dbReference type="SMART" id="SM00829"/>
    </source>
</evidence>
<dbReference type="Pfam" id="PF00107">
    <property type="entry name" value="ADH_zinc_N"/>
    <property type="match status" value="1"/>
</dbReference>
<proteinExistence type="predicted"/>
<name>A0ABR9PZM7_9BACT</name>
<dbReference type="InterPro" id="IPR013149">
    <property type="entry name" value="ADH-like_C"/>
</dbReference>
<evidence type="ECO:0000313" key="4">
    <source>
        <dbReference type="Proteomes" id="UP001516472"/>
    </source>
</evidence>
<dbReference type="SUPFAM" id="SSF50129">
    <property type="entry name" value="GroES-like"/>
    <property type="match status" value="1"/>
</dbReference>